<proteinExistence type="predicted"/>
<dbReference type="RefSeq" id="WP_406854399.1">
    <property type="nucleotide sequence ID" value="NZ_CP157484.1"/>
</dbReference>
<evidence type="ECO:0000313" key="2">
    <source>
        <dbReference type="EMBL" id="XBO37576.1"/>
    </source>
</evidence>
<reference evidence="2" key="1">
    <citation type="submission" date="2024-05" db="EMBL/GenBank/DDBJ databases">
        <authorList>
            <person name="Kim S."/>
            <person name="Heo J."/>
            <person name="Choi H."/>
            <person name="Choi Y."/>
            <person name="Kwon S.-W."/>
            <person name="Kim Y."/>
        </authorList>
    </citation>
    <scope>NUCLEOTIDE SEQUENCE</scope>
    <source>
        <strain evidence="2">KACC 23698</strain>
    </source>
</reference>
<sequence length="65" mass="7259">MKTDLKDPRPYPPDAAQPGEAMVLIRQQREAILARTERLRRERLSLALQDIAHAHRTGGLSGKAS</sequence>
<feature type="region of interest" description="Disordered" evidence="1">
    <location>
        <begin position="1"/>
        <end position="21"/>
    </location>
</feature>
<organism evidence="2">
    <name type="scientific">Alsobacter sp. KACC 23698</name>
    <dbReference type="NCBI Taxonomy" id="3149229"/>
    <lineage>
        <taxon>Bacteria</taxon>
        <taxon>Pseudomonadati</taxon>
        <taxon>Pseudomonadota</taxon>
        <taxon>Alphaproteobacteria</taxon>
        <taxon>Hyphomicrobiales</taxon>
        <taxon>Alsobacteraceae</taxon>
        <taxon>Alsobacter</taxon>
    </lineage>
</organism>
<protein>
    <submittedName>
        <fullName evidence="2">Uncharacterized protein</fullName>
    </submittedName>
</protein>
<accession>A0AAU7JB46</accession>
<name>A0AAU7JB46_9HYPH</name>
<dbReference type="EMBL" id="CP157484">
    <property type="protein sequence ID" value="XBO37576.1"/>
    <property type="molecule type" value="Genomic_DNA"/>
</dbReference>
<evidence type="ECO:0000256" key="1">
    <source>
        <dbReference type="SAM" id="MobiDB-lite"/>
    </source>
</evidence>
<gene>
    <name evidence="2" type="ORF">ABEG18_17845</name>
</gene>
<dbReference type="AlphaFoldDB" id="A0AAU7JB46"/>